<comment type="similarity">
    <text evidence="1">Belongs to the nitrile hydratase subunit alpha family.</text>
</comment>
<dbReference type="SUPFAM" id="SSF56209">
    <property type="entry name" value="Nitrile hydratase alpha chain"/>
    <property type="match status" value="1"/>
</dbReference>
<sequence>MSLEHDHSAPGKDDLIAARVKALEAILVEKGLIGSDAIDYMSSVYENEVGPQLGAKVTARAWVDADFKARLLADATAACKELGIGGMQGEEMIVLENTDEVHNIVVCTLCSCYPWPVLGLPPNWYKYPAYRSRAVRDPRGVMAEFGFELPESVEIRVWDSSAELRYWVLPERPEGTDGFTEEQLAALVTRDSLIGVTAALSPDAVTAEV</sequence>
<evidence type="ECO:0000256" key="4">
    <source>
        <dbReference type="ARBA" id="ARBA00023239"/>
    </source>
</evidence>
<dbReference type="Proteomes" id="UP001597182">
    <property type="component" value="Unassembled WGS sequence"/>
</dbReference>
<dbReference type="EC" id="4.2.1.84" evidence="2"/>
<keyword evidence="3" id="KW-0479">Metal-binding</keyword>
<reference evidence="8" key="1">
    <citation type="journal article" date="2019" name="Int. J. Syst. Evol. Microbiol.">
        <title>The Global Catalogue of Microorganisms (GCM) 10K type strain sequencing project: providing services to taxonomists for standard genome sequencing and annotation.</title>
        <authorList>
            <consortium name="The Broad Institute Genomics Platform"/>
            <consortium name="The Broad Institute Genome Sequencing Center for Infectious Disease"/>
            <person name="Wu L."/>
            <person name="Ma J."/>
        </authorList>
    </citation>
    <scope>NUCLEOTIDE SEQUENCE [LARGE SCALE GENOMIC DNA]</scope>
    <source>
        <strain evidence="8">CCUG 49018</strain>
    </source>
</reference>
<dbReference type="InterPro" id="IPR023900">
    <property type="entry name" value="CN_Hdrtase_asu/SCN_Hdrlase_gsu"/>
</dbReference>
<accession>A0ABW3VLM3</accession>
<organism evidence="7 8">
    <name type="scientific">Pseudonocardia benzenivorans</name>
    <dbReference type="NCBI Taxonomy" id="228005"/>
    <lineage>
        <taxon>Bacteria</taxon>
        <taxon>Bacillati</taxon>
        <taxon>Actinomycetota</taxon>
        <taxon>Actinomycetes</taxon>
        <taxon>Pseudonocardiales</taxon>
        <taxon>Pseudonocardiaceae</taxon>
        <taxon>Pseudonocardia</taxon>
    </lineage>
</organism>
<dbReference type="Pfam" id="PF02979">
    <property type="entry name" value="NHase_alpha"/>
    <property type="match status" value="1"/>
</dbReference>
<proteinExistence type="inferred from homology"/>
<evidence type="ECO:0000313" key="8">
    <source>
        <dbReference type="Proteomes" id="UP001597182"/>
    </source>
</evidence>
<comment type="caution">
    <text evidence="7">The sequence shown here is derived from an EMBL/GenBank/DDBJ whole genome shotgun (WGS) entry which is preliminary data.</text>
</comment>
<dbReference type="GO" id="GO:0018822">
    <property type="term" value="F:nitrile hydratase activity"/>
    <property type="evidence" value="ECO:0007669"/>
    <property type="project" value="UniProtKB-EC"/>
</dbReference>
<dbReference type="NCBIfam" id="TIGR01323">
    <property type="entry name" value="nitrile_alph"/>
    <property type="match status" value="1"/>
</dbReference>
<evidence type="ECO:0000313" key="7">
    <source>
        <dbReference type="EMBL" id="MFD1234979.1"/>
    </source>
</evidence>
<dbReference type="RefSeq" id="WP_013677973.1">
    <property type="nucleotide sequence ID" value="NZ_BAABKS010000029.1"/>
</dbReference>
<gene>
    <name evidence="7" type="primary">nthA</name>
    <name evidence="7" type="ORF">ACFQ34_16940</name>
</gene>
<protein>
    <recommendedName>
        <fullName evidence="2">nitrile hydratase</fullName>
        <ecNumber evidence="2">4.2.1.84</ecNumber>
    </recommendedName>
</protein>
<comment type="catalytic activity">
    <reaction evidence="5">
        <text>an aliphatic primary amide = an aliphatic nitrile + H2O</text>
        <dbReference type="Rhea" id="RHEA:12673"/>
        <dbReference type="ChEBI" id="CHEBI:15377"/>
        <dbReference type="ChEBI" id="CHEBI:65285"/>
        <dbReference type="ChEBI" id="CHEBI:80291"/>
        <dbReference type="EC" id="4.2.1.84"/>
    </reaction>
</comment>
<dbReference type="InterPro" id="IPR004232">
    <property type="entry name" value="CN_Hdrtase_a/SCN_Hdrlase_g"/>
</dbReference>
<dbReference type="InterPro" id="IPR036648">
    <property type="entry name" value="CN_Hdrase_a/SCN_Hdrase_g_sf"/>
</dbReference>
<evidence type="ECO:0000256" key="2">
    <source>
        <dbReference type="ARBA" id="ARBA00013079"/>
    </source>
</evidence>
<dbReference type="EMBL" id="JBHTMB010000141">
    <property type="protein sequence ID" value="MFD1234979.1"/>
    <property type="molecule type" value="Genomic_DNA"/>
</dbReference>
<feature type="domain" description="Nitrile hydratase alpha/Thiocyanate hydrolase gamma" evidence="6">
    <location>
        <begin position="16"/>
        <end position="197"/>
    </location>
</feature>
<evidence type="ECO:0000256" key="1">
    <source>
        <dbReference type="ARBA" id="ARBA00009363"/>
    </source>
</evidence>
<evidence type="ECO:0000256" key="5">
    <source>
        <dbReference type="ARBA" id="ARBA00044877"/>
    </source>
</evidence>
<evidence type="ECO:0000259" key="6">
    <source>
        <dbReference type="Pfam" id="PF02979"/>
    </source>
</evidence>
<dbReference type="Gene3D" id="3.90.330.10">
    <property type="entry name" value="Nitrile hydratase alpha /Thiocyanate hydrolase gamma"/>
    <property type="match status" value="1"/>
</dbReference>
<keyword evidence="8" id="KW-1185">Reference proteome</keyword>
<dbReference type="InterPro" id="IPR018141">
    <property type="entry name" value="Nitrile_hydratase_asu"/>
</dbReference>
<keyword evidence="4 7" id="KW-0456">Lyase</keyword>
<dbReference type="PIRSF" id="PIRSF001426">
    <property type="entry name" value="NHase_alpha"/>
    <property type="match status" value="1"/>
</dbReference>
<name>A0ABW3VLM3_9PSEU</name>
<evidence type="ECO:0000256" key="3">
    <source>
        <dbReference type="ARBA" id="ARBA00022723"/>
    </source>
</evidence>